<feature type="non-terminal residue" evidence="1">
    <location>
        <position position="1"/>
    </location>
</feature>
<dbReference type="AlphaFoldDB" id="X0VQW1"/>
<name>X0VQW1_9ZZZZ</name>
<comment type="caution">
    <text evidence="1">The sequence shown here is derived from an EMBL/GenBank/DDBJ whole genome shotgun (WGS) entry which is preliminary data.</text>
</comment>
<reference evidence="1" key="1">
    <citation type="journal article" date="2014" name="Front. Microbiol.">
        <title>High frequency of phylogenetically diverse reductive dehalogenase-homologous genes in deep subseafloor sedimentary metagenomes.</title>
        <authorList>
            <person name="Kawai M."/>
            <person name="Futagami T."/>
            <person name="Toyoda A."/>
            <person name="Takaki Y."/>
            <person name="Nishi S."/>
            <person name="Hori S."/>
            <person name="Arai W."/>
            <person name="Tsubouchi T."/>
            <person name="Morono Y."/>
            <person name="Uchiyama I."/>
            <person name="Ito T."/>
            <person name="Fujiyama A."/>
            <person name="Inagaki F."/>
            <person name="Takami H."/>
        </authorList>
    </citation>
    <scope>NUCLEOTIDE SEQUENCE</scope>
    <source>
        <strain evidence="1">Expedition CK06-06</strain>
    </source>
</reference>
<gene>
    <name evidence="1" type="ORF">S01H1_57753</name>
</gene>
<sequence>PTCEGTLDCTNYVAEGACNNCSQCNWSEGSPEEVLSGSTNLVSIQNGYYANDYMVGQSITAGATGDVTKASIYFNTVNSAKNCKVAIYEQDNSLLGSSEELSVSASGWKNFTWSSGAVVQDTVYDLIVWCESGSSQTYTGYVATTGTWQNDGYNYNGWPGTGALNSGSSRLHAMYFIVEEVGANVCENDGECSSCIVPECDTNCSAADCTVQSQPQFSYIADVGWMVNVTVPVFESGLKDLFVNATYDGVTENDTE</sequence>
<protein>
    <submittedName>
        <fullName evidence="1">Uncharacterized protein</fullName>
    </submittedName>
</protein>
<evidence type="ECO:0000313" key="1">
    <source>
        <dbReference type="EMBL" id="GAG14863.1"/>
    </source>
</evidence>
<organism evidence="1">
    <name type="scientific">marine sediment metagenome</name>
    <dbReference type="NCBI Taxonomy" id="412755"/>
    <lineage>
        <taxon>unclassified sequences</taxon>
        <taxon>metagenomes</taxon>
        <taxon>ecological metagenomes</taxon>
    </lineage>
</organism>
<proteinExistence type="predicted"/>
<accession>X0VQW1</accession>
<dbReference type="EMBL" id="BARS01037686">
    <property type="protein sequence ID" value="GAG14863.1"/>
    <property type="molecule type" value="Genomic_DNA"/>
</dbReference>
<feature type="non-terminal residue" evidence="1">
    <location>
        <position position="256"/>
    </location>
</feature>